<dbReference type="Gene3D" id="3.10.310.10">
    <property type="entry name" value="Diaminopimelate Epimerase, Chain A, domain 1"/>
    <property type="match status" value="2"/>
</dbReference>
<dbReference type="PANTHER" id="PTHR43709">
    <property type="entry name" value="ACONITATE ISOMERASE-RELATED"/>
    <property type="match status" value="1"/>
</dbReference>
<reference evidence="3 4" key="1">
    <citation type="submission" date="2019-11" db="EMBL/GenBank/DDBJ databases">
        <title>Draft genome sequences of five Paenibacillus species of dairy origin.</title>
        <authorList>
            <person name="Olajide A.M."/>
            <person name="Chen S."/>
            <person name="Lapointe G."/>
        </authorList>
    </citation>
    <scope>NUCLEOTIDE SEQUENCE [LARGE SCALE GENOMIC DNA]</scope>
    <source>
        <strain evidence="3 4">2CS3</strain>
    </source>
</reference>
<keyword evidence="2" id="KW-0413">Isomerase</keyword>
<dbReference type="SUPFAM" id="SSF54506">
    <property type="entry name" value="Diaminopimelate epimerase-like"/>
    <property type="match status" value="2"/>
</dbReference>
<gene>
    <name evidence="3" type="ORF">GNP93_19940</name>
</gene>
<evidence type="ECO:0000313" key="4">
    <source>
        <dbReference type="Proteomes" id="UP000450917"/>
    </source>
</evidence>
<evidence type="ECO:0000313" key="3">
    <source>
        <dbReference type="EMBL" id="MUG72934.1"/>
    </source>
</evidence>
<sequence>MYDFGQIHKIPAVIMRGGTSKGLVLRNSDLPWDPALRDEVIIRLYGTPDINQIDGLGGGTPLQSKLALVGRPSHPDADIDYTFGQVSLKSKRIDYNVTCGNFVTAVGLYAAEEGYVELKEPTTHVHIYNTNTNKIIVAEIPVKNGQIQYEGDYVIDGVSGASSRIMINFLDSGGGFTGRTLPTGNPVDLVQLKDGRDFQVTIIDCANVVIFVRATDLGLKGIESETEINGHPHLLDTLEHIRVECGLLIGVIKEEDRAAVSPSTHALPKIALVSSSSEYTTNKNKLIQETEVDIVSRYISMGSLHRAYAVSGAMALATATKIPDTIPNQLFSSPNPEVKIGHPSGILEVESVVVQDGNNWRVTRAANGRTARRLMEGYAHVPAALLRSWMPGDAQVKEGICE</sequence>
<dbReference type="EMBL" id="WNZX01000019">
    <property type="protein sequence ID" value="MUG72934.1"/>
    <property type="molecule type" value="Genomic_DNA"/>
</dbReference>
<dbReference type="Proteomes" id="UP000450917">
    <property type="component" value="Unassembled WGS sequence"/>
</dbReference>
<dbReference type="PANTHER" id="PTHR43709:SF2">
    <property type="entry name" value="DUF453 DOMAIN PROTEIN (AFU_ORTHOLOGUE AFUA_6G00360)"/>
    <property type="match status" value="1"/>
</dbReference>
<keyword evidence="4" id="KW-1185">Reference proteome</keyword>
<dbReference type="InterPro" id="IPR007400">
    <property type="entry name" value="PrpF-like"/>
</dbReference>
<name>A0A7X2ZDP2_9BACL</name>
<dbReference type="RefSeq" id="WP_127608172.1">
    <property type="nucleotide sequence ID" value="NZ_JARTHJ010000075.1"/>
</dbReference>
<protein>
    <submittedName>
        <fullName evidence="3">PrpF protein</fullName>
    </submittedName>
</protein>
<dbReference type="GO" id="GO:0016853">
    <property type="term" value="F:isomerase activity"/>
    <property type="evidence" value="ECO:0007669"/>
    <property type="project" value="UniProtKB-KW"/>
</dbReference>
<proteinExistence type="inferred from homology"/>
<accession>A0A7X2ZDP2</accession>
<dbReference type="AlphaFoldDB" id="A0A7X2ZDP2"/>
<comment type="caution">
    <text evidence="3">The sequence shown here is derived from an EMBL/GenBank/DDBJ whole genome shotgun (WGS) entry which is preliminary data.</text>
</comment>
<evidence type="ECO:0000256" key="2">
    <source>
        <dbReference type="ARBA" id="ARBA00023235"/>
    </source>
</evidence>
<evidence type="ECO:0000256" key="1">
    <source>
        <dbReference type="ARBA" id="ARBA00007673"/>
    </source>
</evidence>
<comment type="similarity">
    <text evidence="1">Belongs to the PrpF family.</text>
</comment>
<organism evidence="3 4">
    <name type="scientific">Paenibacillus validus</name>
    <dbReference type="NCBI Taxonomy" id="44253"/>
    <lineage>
        <taxon>Bacteria</taxon>
        <taxon>Bacillati</taxon>
        <taxon>Bacillota</taxon>
        <taxon>Bacilli</taxon>
        <taxon>Bacillales</taxon>
        <taxon>Paenibacillaceae</taxon>
        <taxon>Paenibacillus</taxon>
    </lineage>
</organism>
<dbReference type="Pfam" id="PF04303">
    <property type="entry name" value="PrpF"/>
    <property type="match status" value="1"/>
</dbReference>